<dbReference type="PANTHER" id="PTHR13303">
    <property type="entry name" value="PREFOLDIN SUBUNIT 2"/>
    <property type="match status" value="1"/>
</dbReference>
<dbReference type="Gene3D" id="1.10.287.370">
    <property type="match status" value="1"/>
</dbReference>
<dbReference type="SUPFAM" id="SSF46579">
    <property type="entry name" value="Prefoldin"/>
    <property type="match status" value="1"/>
</dbReference>
<keyword evidence="3" id="KW-0175">Coiled coil</keyword>
<comment type="caution">
    <text evidence="4">The sequence shown here is derived from an EMBL/GenBank/DDBJ whole genome shotgun (WGS) entry which is preliminary data.</text>
</comment>
<dbReference type="InterPro" id="IPR009053">
    <property type="entry name" value="Prefoldin"/>
</dbReference>
<gene>
    <name evidence="4" type="ORF">ACHAXA_010895</name>
</gene>
<evidence type="ECO:0008006" key="6">
    <source>
        <dbReference type="Google" id="ProtNLM"/>
    </source>
</evidence>
<evidence type="ECO:0000256" key="1">
    <source>
        <dbReference type="ARBA" id="ARBA00008045"/>
    </source>
</evidence>
<evidence type="ECO:0000256" key="3">
    <source>
        <dbReference type="SAM" id="Coils"/>
    </source>
</evidence>
<dbReference type="InterPro" id="IPR027235">
    <property type="entry name" value="PFD2"/>
</dbReference>
<evidence type="ECO:0000313" key="4">
    <source>
        <dbReference type="EMBL" id="KAL3808729.1"/>
    </source>
</evidence>
<accession>A0ABD3R780</accession>
<dbReference type="AlphaFoldDB" id="A0ABD3R780"/>
<dbReference type="Proteomes" id="UP001530377">
    <property type="component" value="Unassembled WGS sequence"/>
</dbReference>
<proteinExistence type="inferred from homology"/>
<keyword evidence="2" id="KW-0143">Chaperone</keyword>
<reference evidence="4 5" key="1">
    <citation type="submission" date="2024-10" db="EMBL/GenBank/DDBJ databases">
        <title>Updated reference genomes for cyclostephanoid diatoms.</title>
        <authorList>
            <person name="Roberts W.R."/>
            <person name="Alverson A.J."/>
        </authorList>
    </citation>
    <scope>NUCLEOTIDE SEQUENCE [LARGE SCALE GENOMIC DNA]</scope>
    <source>
        <strain evidence="4 5">AJA228-03</strain>
    </source>
</reference>
<dbReference type="InterPro" id="IPR002777">
    <property type="entry name" value="PFD_beta-like"/>
</dbReference>
<organism evidence="4 5">
    <name type="scientific">Cyclostephanos tholiformis</name>
    <dbReference type="NCBI Taxonomy" id="382380"/>
    <lineage>
        <taxon>Eukaryota</taxon>
        <taxon>Sar</taxon>
        <taxon>Stramenopiles</taxon>
        <taxon>Ochrophyta</taxon>
        <taxon>Bacillariophyta</taxon>
        <taxon>Coscinodiscophyceae</taxon>
        <taxon>Thalassiosirophycidae</taxon>
        <taxon>Stephanodiscales</taxon>
        <taxon>Stephanodiscaceae</taxon>
        <taxon>Cyclostephanos</taxon>
    </lineage>
</organism>
<sequence>ITRLSSKLTDMSDAAADAAPITEQEILSTYRRMQSEMQGLVQNLTKIEMERNEHRYVCAFPLISLFWPYLEIFSHLLTRLVEETLEPLDPDRRAFRLVGGVLVERTVREVLPTVKEHRKNLDIYVQNLKDKLDTTQKEAAAWKAKYNIKTQEEMDASSRQ</sequence>
<evidence type="ECO:0000256" key="2">
    <source>
        <dbReference type="ARBA" id="ARBA00023186"/>
    </source>
</evidence>
<protein>
    <recommendedName>
        <fullName evidence="6">Prefoldin subunit 2</fullName>
    </recommendedName>
</protein>
<name>A0ABD3R780_9STRA</name>
<comment type="similarity">
    <text evidence="1">Belongs to the prefoldin subunit beta family.</text>
</comment>
<feature type="coiled-coil region" evidence="3">
    <location>
        <begin position="118"/>
        <end position="145"/>
    </location>
</feature>
<dbReference type="Pfam" id="PF01920">
    <property type="entry name" value="Prefoldin_2"/>
    <property type="match status" value="1"/>
</dbReference>
<evidence type="ECO:0000313" key="5">
    <source>
        <dbReference type="Proteomes" id="UP001530377"/>
    </source>
</evidence>
<dbReference type="EMBL" id="JALLPB020000475">
    <property type="protein sequence ID" value="KAL3808729.1"/>
    <property type="molecule type" value="Genomic_DNA"/>
</dbReference>
<feature type="non-terminal residue" evidence="4">
    <location>
        <position position="1"/>
    </location>
</feature>
<dbReference type="CDD" id="cd23163">
    <property type="entry name" value="Prefoldin_2"/>
    <property type="match status" value="1"/>
</dbReference>
<keyword evidence="5" id="KW-1185">Reference proteome</keyword>